<dbReference type="AlphaFoldDB" id="A0A916W205"/>
<organism evidence="2 3">
    <name type="scientific">Pelagibacterium lentulum</name>
    <dbReference type="NCBI Taxonomy" id="2029865"/>
    <lineage>
        <taxon>Bacteria</taxon>
        <taxon>Pseudomonadati</taxon>
        <taxon>Pseudomonadota</taxon>
        <taxon>Alphaproteobacteria</taxon>
        <taxon>Hyphomicrobiales</taxon>
        <taxon>Devosiaceae</taxon>
        <taxon>Pelagibacterium</taxon>
    </lineage>
</organism>
<gene>
    <name evidence="2" type="ORF">GCM10011499_34220</name>
</gene>
<feature type="compositionally biased region" description="Polar residues" evidence="1">
    <location>
        <begin position="415"/>
        <end position="425"/>
    </location>
</feature>
<reference evidence="2 3" key="1">
    <citation type="journal article" date="2014" name="Int. J. Syst. Evol. Microbiol.">
        <title>Complete genome sequence of Corynebacterium casei LMG S-19264T (=DSM 44701T), isolated from a smear-ripened cheese.</title>
        <authorList>
            <consortium name="US DOE Joint Genome Institute (JGI-PGF)"/>
            <person name="Walter F."/>
            <person name="Albersmeier A."/>
            <person name="Kalinowski J."/>
            <person name="Ruckert C."/>
        </authorList>
    </citation>
    <scope>NUCLEOTIDE SEQUENCE [LARGE SCALE GENOMIC DNA]</scope>
    <source>
        <strain evidence="2 3">CGMCC 1.15896</strain>
    </source>
</reference>
<name>A0A916W205_9HYPH</name>
<dbReference type="InterPro" id="IPR036390">
    <property type="entry name" value="WH_DNA-bd_sf"/>
</dbReference>
<evidence type="ECO:0000313" key="3">
    <source>
        <dbReference type="Proteomes" id="UP000596977"/>
    </source>
</evidence>
<dbReference type="InterPro" id="IPR000600">
    <property type="entry name" value="ROK"/>
</dbReference>
<dbReference type="SUPFAM" id="SSF46785">
    <property type="entry name" value="Winged helix' DNA-binding domain"/>
    <property type="match status" value="1"/>
</dbReference>
<keyword evidence="3" id="KW-1185">Reference proteome</keyword>
<comment type="caution">
    <text evidence="2">The sequence shown here is derived from an EMBL/GenBank/DDBJ whole genome shotgun (WGS) entry which is preliminary data.</text>
</comment>
<dbReference type="Gene3D" id="3.30.420.40">
    <property type="match status" value="2"/>
</dbReference>
<dbReference type="PANTHER" id="PTHR18964">
    <property type="entry name" value="ROK (REPRESSOR, ORF, KINASE) FAMILY"/>
    <property type="match status" value="1"/>
</dbReference>
<sequence>MARGVADTEMVRRQNRELVLGVLRREGAMSRTQIAARTGLSNASLTAIASELVAQGILIELEDADPNNKGRGRPAIKVGHNREAAHVIAIELDVNRCRLSLLDYAGTLRDRFEATITPDVFAENAPAHYLIERIRVMCDRNPDAAPALRNISISVQGILAPNGKGMRWSPLQHLAQHNLIGPIQDQFGVPAQLFKRGRLMAEGVRWLRPNDGHLTIATIYVGSTIGMGLGFSTRAGAEDDLGTEFGHMPHIVDGALCRCGARGCIEAYASDYGILRSAYSVPDHAPPATAVPEADFQQIVVRAHAGDRNAIHAFQRAGAAIGHGIARLMSIIDLDRLVLLGPTVSAFGLMQQGMRDGVSASLMGRINGLPEIDLIHDAAEPIFKGLTMKALTEIDRNIFAVRAGTGPEPELASEPQDTLASRSTQ</sequence>
<dbReference type="Gene3D" id="1.10.10.10">
    <property type="entry name" value="Winged helix-like DNA-binding domain superfamily/Winged helix DNA-binding domain"/>
    <property type="match status" value="1"/>
</dbReference>
<dbReference type="InterPro" id="IPR036388">
    <property type="entry name" value="WH-like_DNA-bd_sf"/>
</dbReference>
<evidence type="ECO:0000256" key="1">
    <source>
        <dbReference type="SAM" id="MobiDB-lite"/>
    </source>
</evidence>
<dbReference type="Pfam" id="PF00480">
    <property type="entry name" value="ROK"/>
    <property type="match status" value="1"/>
</dbReference>
<evidence type="ECO:0000313" key="2">
    <source>
        <dbReference type="EMBL" id="GGA61082.1"/>
    </source>
</evidence>
<dbReference type="RefSeq" id="WP_127071760.1">
    <property type="nucleotide sequence ID" value="NZ_BMKB01000007.1"/>
</dbReference>
<accession>A0A916W205</accession>
<protein>
    <submittedName>
        <fullName evidence="2">Transcriptional regulator</fullName>
    </submittedName>
</protein>
<dbReference type="OrthoDB" id="9810372at2"/>
<dbReference type="Proteomes" id="UP000596977">
    <property type="component" value="Unassembled WGS sequence"/>
</dbReference>
<dbReference type="InterPro" id="IPR043129">
    <property type="entry name" value="ATPase_NBD"/>
</dbReference>
<proteinExistence type="predicted"/>
<feature type="region of interest" description="Disordered" evidence="1">
    <location>
        <begin position="405"/>
        <end position="425"/>
    </location>
</feature>
<dbReference type="EMBL" id="BMKB01000007">
    <property type="protein sequence ID" value="GGA61082.1"/>
    <property type="molecule type" value="Genomic_DNA"/>
</dbReference>
<dbReference type="SUPFAM" id="SSF53067">
    <property type="entry name" value="Actin-like ATPase domain"/>
    <property type="match status" value="2"/>
</dbReference>
<dbReference type="PANTHER" id="PTHR18964:SF173">
    <property type="entry name" value="GLUCOKINASE"/>
    <property type="match status" value="1"/>
</dbReference>